<reference evidence="1" key="1">
    <citation type="submission" date="2019-04" db="EMBL/GenBank/DDBJ databases">
        <title>Sequencing of skin fungus with MAO and IRED activity.</title>
        <authorList>
            <person name="Marsaioli A.J."/>
            <person name="Bonatto J.M.C."/>
            <person name="Reis Junior O."/>
        </authorList>
    </citation>
    <scope>NUCLEOTIDE SEQUENCE</scope>
    <source>
        <strain evidence="1">28M1</strain>
    </source>
</reference>
<evidence type="ECO:0000313" key="2">
    <source>
        <dbReference type="Proteomes" id="UP000758155"/>
    </source>
</evidence>
<evidence type="ECO:0000313" key="1">
    <source>
        <dbReference type="EMBL" id="KAF3043164.1"/>
    </source>
</evidence>
<proteinExistence type="predicted"/>
<dbReference type="EMBL" id="SWKV01000013">
    <property type="protein sequence ID" value="KAF3043164.1"/>
    <property type="molecule type" value="Genomic_DNA"/>
</dbReference>
<organism evidence="1 2">
    <name type="scientific">Didymella heteroderae</name>
    <dbReference type="NCBI Taxonomy" id="1769908"/>
    <lineage>
        <taxon>Eukaryota</taxon>
        <taxon>Fungi</taxon>
        <taxon>Dikarya</taxon>
        <taxon>Ascomycota</taxon>
        <taxon>Pezizomycotina</taxon>
        <taxon>Dothideomycetes</taxon>
        <taxon>Pleosporomycetidae</taxon>
        <taxon>Pleosporales</taxon>
        <taxon>Pleosporineae</taxon>
        <taxon>Didymellaceae</taxon>
        <taxon>Didymella</taxon>
    </lineage>
</organism>
<sequence>MSTAEIEALEQEIILILRQRLGLGPHGYIFGIQSFKDSGKFVTQAVANLSNLDGNGAEGPETVRIARSEHGWKESLIILKELVSTAEGEDWVGGDIAEALGDVHMSNGKQPSKEG</sequence>
<keyword evidence="2" id="KW-1185">Reference proteome</keyword>
<dbReference type="Proteomes" id="UP000758155">
    <property type="component" value="Unassembled WGS sequence"/>
</dbReference>
<name>A0A9P4WVE3_9PLEO</name>
<dbReference type="AlphaFoldDB" id="A0A9P4WVE3"/>
<accession>A0A9P4WVE3</accession>
<comment type="caution">
    <text evidence="1">The sequence shown here is derived from an EMBL/GenBank/DDBJ whole genome shotgun (WGS) entry which is preliminary data.</text>
</comment>
<gene>
    <name evidence="1" type="ORF">E8E12_006412</name>
</gene>
<protein>
    <submittedName>
        <fullName evidence="1">Uncharacterized protein</fullName>
    </submittedName>
</protein>